<feature type="compositionally biased region" description="Basic and acidic residues" evidence="1">
    <location>
        <begin position="155"/>
        <end position="167"/>
    </location>
</feature>
<keyword evidence="3" id="KW-1185">Reference proteome</keyword>
<sequence length="315" mass="35384">MFALNNRKKRSRQALYANPTTDSFEDSSAFTLNNAGEGCFDASEVAIPQKRFQRLQPPNSSNNEKNVNGTSSFLRQNQESICGSGRSGSSLPCSGRYYGTNQIGAQLRQPIKQQTHSFLINSMDSPPTNYPSSNKTLQHQPVTGFQGSGIKVEKQDMTRQRKPDQKDQNFQSKEWSGKQMNLMATPTDKSLKFLTATVQSVLKWKQYEDMVTSIYEVFGTLDSQVSLNAAGNGKNFVIKDKTGVLRCTFWEMDHQLPRLTRGKMHRCVGFLDKNGGTFNCVSIRPSKQTELLVMVDFLKASELAMQQQLATFKED</sequence>
<feature type="compositionally biased region" description="Basic residues" evidence="1">
    <location>
        <begin position="1"/>
        <end position="12"/>
    </location>
</feature>
<dbReference type="GO" id="GO:0000711">
    <property type="term" value="P:meiotic DNA repair synthesis"/>
    <property type="evidence" value="ECO:0007669"/>
    <property type="project" value="InterPro"/>
</dbReference>
<name>A0AAU9WE91_9CNID</name>
<accession>A0AAU9WE91</accession>
<feature type="region of interest" description="Disordered" evidence="1">
    <location>
        <begin position="155"/>
        <end position="175"/>
    </location>
</feature>
<reference evidence="2 3" key="1">
    <citation type="submission" date="2022-05" db="EMBL/GenBank/DDBJ databases">
        <authorList>
            <consortium name="Genoscope - CEA"/>
            <person name="William W."/>
        </authorList>
    </citation>
    <scope>NUCLEOTIDE SEQUENCE [LARGE SCALE GENOMIC DNA]</scope>
</reference>
<gene>
    <name evidence="2" type="ORF">PMEA_00002688</name>
</gene>
<dbReference type="AlphaFoldDB" id="A0AAU9WE91"/>
<dbReference type="GO" id="GO:0007129">
    <property type="term" value="P:homologous chromosome pairing at meiosis"/>
    <property type="evidence" value="ECO:0007669"/>
    <property type="project" value="InterPro"/>
</dbReference>
<evidence type="ECO:0000256" key="1">
    <source>
        <dbReference type="SAM" id="MobiDB-lite"/>
    </source>
</evidence>
<proteinExistence type="predicted"/>
<dbReference type="Proteomes" id="UP001159428">
    <property type="component" value="Unassembled WGS sequence"/>
</dbReference>
<evidence type="ECO:0000313" key="3">
    <source>
        <dbReference type="Proteomes" id="UP001159428"/>
    </source>
</evidence>
<organism evidence="2 3">
    <name type="scientific">Pocillopora meandrina</name>
    <dbReference type="NCBI Taxonomy" id="46732"/>
    <lineage>
        <taxon>Eukaryota</taxon>
        <taxon>Metazoa</taxon>
        <taxon>Cnidaria</taxon>
        <taxon>Anthozoa</taxon>
        <taxon>Hexacorallia</taxon>
        <taxon>Scleractinia</taxon>
        <taxon>Astrocoeniina</taxon>
        <taxon>Pocilloporidae</taxon>
        <taxon>Pocillopora</taxon>
    </lineage>
</organism>
<dbReference type="GO" id="GO:0007276">
    <property type="term" value="P:gamete generation"/>
    <property type="evidence" value="ECO:0007669"/>
    <property type="project" value="InterPro"/>
</dbReference>
<dbReference type="PANTHER" id="PTHR35258:SF1">
    <property type="entry name" value="SPERMATOGENESIS-ASSOCIATED PROTEIN 22"/>
    <property type="match status" value="1"/>
</dbReference>
<evidence type="ECO:0008006" key="4">
    <source>
        <dbReference type="Google" id="ProtNLM"/>
    </source>
</evidence>
<dbReference type="GO" id="GO:0051445">
    <property type="term" value="P:regulation of meiotic cell cycle"/>
    <property type="evidence" value="ECO:0007669"/>
    <property type="project" value="TreeGrafter"/>
</dbReference>
<comment type="caution">
    <text evidence="2">The sequence shown here is derived from an EMBL/GenBank/DDBJ whole genome shotgun (WGS) entry which is preliminary data.</text>
</comment>
<dbReference type="EMBL" id="CALNXJ010000011">
    <property type="protein sequence ID" value="CAH3108746.1"/>
    <property type="molecule type" value="Genomic_DNA"/>
</dbReference>
<dbReference type="PANTHER" id="PTHR35258">
    <property type="entry name" value="SPERMATOGENESIS-ASSOCIATED PROTEIN 22"/>
    <property type="match status" value="1"/>
</dbReference>
<protein>
    <recommendedName>
        <fullName evidence="4">Spermatogenesis-associated protein 22</fullName>
    </recommendedName>
</protein>
<evidence type="ECO:0000313" key="2">
    <source>
        <dbReference type="EMBL" id="CAH3108746.1"/>
    </source>
</evidence>
<feature type="region of interest" description="Disordered" evidence="1">
    <location>
        <begin position="1"/>
        <end position="23"/>
    </location>
</feature>
<dbReference type="InterPro" id="IPR033536">
    <property type="entry name" value="Spata22"/>
</dbReference>